<feature type="transmembrane region" description="Helical" evidence="6">
    <location>
        <begin position="397"/>
        <end position="414"/>
    </location>
</feature>
<keyword evidence="4 6" id="KW-0472">Membrane</keyword>
<evidence type="ECO:0000313" key="8">
    <source>
        <dbReference type="EMBL" id="SHN69221.1"/>
    </source>
</evidence>
<feature type="domain" description="Major facilitator superfamily (MFS) profile" evidence="7">
    <location>
        <begin position="21"/>
        <end position="419"/>
    </location>
</feature>
<dbReference type="PANTHER" id="PTHR11360">
    <property type="entry name" value="MONOCARBOXYLATE TRANSPORTER"/>
    <property type="match status" value="1"/>
</dbReference>
<keyword evidence="2 6" id="KW-0812">Transmembrane</keyword>
<feature type="transmembrane region" description="Helical" evidence="6">
    <location>
        <begin position="146"/>
        <end position="168"/>
    </location>
</feature>
<keyword evidence="3 6" id="KW-1133">Transmembrane helix</keyword>
<evidence type="ECO:0000256" key="1">
    <source>
        <dbReference type="ARBA" id="ARBA00004651"/>
    </source>
</evidence>
<dbReference type="InterPro" id="IPR050327">
    <property type="entry name" value="Proton-linked_MCT"/>
</dbReference>
<feature type="transmembrane region" description="Helical" evidence="6">
    <location>
        <begin position="57"/>
        <end position="79"/>
    </location>
</feature>
<feature type="transmembrane region" description="Helical" evidence="6">
    <location>
        <begin position="244"/>
        <end position="268"/>
    </location>
</feature>
<dbReference type="GO" id="GO:0022857">
    <property type="term" value="F:transmembrane transporter activity"/>
    <property type="evidence" value="ECO:0007669"/>
    <property type="project" value="InterPro"/>
</dbReference>
<evidence type="ECO:0000256" key="6">
    <source>
        <dbReference type="SAM" id="Phobius"/>
    </source>
</evidence>
<dbReference type="EMBL" id="FRDM01000006">
    <property type="protein sequence ID" value="SHN69221.1"/>
    <property type="molecule type" value="Genomic_DNA"/>
</dbReference>
<evidence type="ECO:0000256" key="2">
    <source>
        <dbReference type="ARBA" id="ARBA00022692"/>
    </source>
</evidence>
<feature type="transmembrane region" description="Helical" evidence="6">
    <location>
        <begin position="111"/>
        <end position="134"/>
    </location>
</feature>
<name>A0A1M7TEZ2_9ACTN</name>
<dbReference type="Pfam" id="PF07690">
    <property type="entry name" value="MFS_1"/>
    <property type="match status" value="1"/>
</dbReference>
<evidence type="ECO:0000259" key="7">
    <source>
        <dbReference type="PROSITE" id="PS50850"/>
    </source>
</evidence>
<feature type="transmembrane region" description="Helical" evidence="6">
    <location>
        <begin position="174"/>
        <end position="195"/>
    </location>
</feature>
<dbReference type="Proteomes" id="UP000184428">
    <property type="component" value="Unassembled WGS sequence"/>
</dbReference>
<evidence type="ECO:0000256" key="3">
    <source>
        <dbReference type="ARBA" id="ARBA00022989"/>
    </source>
</evidence>
<evidence type="ECO:0000313" key="9">
    <source>
        <dbReference type="Proteomes" id="UP000184428"/>
    </source>
</evidence>
<dbReference type="RefSeq" id="WP_244277049.1">
    <property type="nucleotide sequence ID" value="NZ_FRDM01000006.1"/>
</dbReference>
<dbReference type="PANTHER" id="PTHR11360:SF290">
    <property type="entry name" value="MONOCARBOXYLATE MFS PERMEASE"/>
    <property type="match status" value="1"/>
</dbReference>
<proteinExistence type="predicted"/>
<sequence>MGPAREATVRRRRDFPGWRMVWALSVTETVAYGVLYYSFAVFLVPMREELEASTAQVSGALTLSLALSGLGAVVVGRWLDRFGARWVMAGGSLLGGASVVAWSQAQDLPQLYLAFVGIGLASAAVLYEPAYAVINTWFRRDRPRALLTLTVVAGFASTIFLPASQLLIDGLGWRSALLVLAGVVAACALPHALVLRRSPADMGLVPDGRPDDGTPSAPASAAPEVDLSPYRGAGGAWRRPAVRWLTLAAALQMVANATVAVFLVAYLLEAGAPAGLAALAAGGLGALSVTGRVVLTVLAARVGIGTVTAAMVVGQAVGVAMLFALPQPAATVVFVLLFGIGFGVLNIARPALLGEYVPGPVFAAVSGQQALAVQFGRVVAPLAAGALITAFGYGPGFTFSAGCALAAAILLVASDRAAALTRERAAPR</sequence>
<evidence type="ECO:0000256" key="5">
    <source>
        <dbReference type="SAM" id="MobiDB-lite"/>
    </source>
</evidence>
<dbReference type="Gene3D" id="1.20.1250.20">
    <property type="entry name" value="MFS general substrate transporter like domains"/>
    <property type="match status" value="1"/>
</dbReference>
<organism evidence="8 9">
    <name type="scientific">Geodermatophilus obscurus</name>
    <dbReference type="NCBI Taxonomy" id="1861"/>
    <lineage>
        <taxon>Bacteria</taxon>
        <taxon>Bacillati</taxon>
        <taxon>Actinomycetota</taxon>
        <taxon>Actinomycetes</taxon>
        <taxon>Geodermatophilales</taxon>
        <taxon>Geodermatophilaceae</taxon>
        <taxon>Geodermatophilus</taxon>
    </lineage>
</organism>
<dbReference type="PROSITE" id="PS50850">
    <property type="entry name" value="MFS"/>
    <property type="match status" value="1"/>
</dbReference>
<evidence type="ECO:0000256" key="4">
    <source>
        <dbReference type="ARBA" id="ARBA00023136"/>
    </source>
</evidence>
<protein>
    <submittedName>
        <fullName evidence="8">Predicted arabinose efflux permease, MFS family</fullName>
    </submittedName>
</protein>
<feature type="transmembrane region" description="Helical" evidence="6">
    <location>
        <begin position="329"/>
        <end position="348"/>
    </location>
</feature>
<dbReference type="InterPro" id="IPR011701">
    <property type="entry name" value="MFS"/>
</dbReference>
<comment type="subcellular location">
    <subcellularLocation>
        <location evidence="1">Cell membrane</location>
        <topology evidence="1">Multi-pass membrane protein</topology>
    </subcellularLocation>
</comment>
<feature type="region of interest" description="Disordered" evidence="5">
    <location>
        <begin position="204"/>
        <end position="223"/>
    </location>
</feature>
<feature type="transmembrane region" description="Helical" evidence="6">
    <location>
        <begin position="302"/>
        <end position="323"/>
    </location>
</feature>
<accession>A0A1M7TEZ2</accession>
<gene>
    <name evidence="8" type="ORF">SAMN05660350_01644</name>
</gene>
<feature type="transmembrane region" description="Helical" evidence="6">
    <location>
        <begin position="274"/>
        <end position="295"/>
    </location>
</feature>
<dbReference type="InterPro" id="IPR036259">
    <property type="entry name" value="MFS_trans_sf"/>
</dbReference>
<feature type="transmembrane region" description="Helical" evidence="6">
    <location>
        <begin position="21"/>
        <end position="45"/>
    </location>
</feature>
<dbReference type="GO" id="GO:0005886">
    <property type="term" value="C:plasma membrane"/>
    <property type="evidence" value="ECO:0007669"/>
    <property type="project" value="UniProtKB-SubCell"/>
</dbReference>
<dbReference type="InterPro" id="IPR020846">
    <property type="entry name" value="MFS_dom"/>
</dbReference>
<dbReference type="SUPFAM" id="SSF103473">
    <property type="entry name" value="MFS general substrate transporter"/>
    <property type="match status" value="1"/>
</dbReference>
<feature type="transmembrane region" description="Helical" evidence="6">
    <location>
        <begin position="86"/>
        <end position="105"/>
    </location>
</feature>
<dbReference type="AlphaFoldDB" id="A0A1M7TEZ2"/>
<reference evidence="8 9" key="1">
    <citation type="submission" date="2016-12" db="EMBL/GenBank/DDBJ databases">
        <authorList>
            <person name="Song W.-J."/>
            <person name="Kurnit D.M."/>
        </authorList>
    </citation>
    <scope>NUCLEOTIDE SEQUENCE [LARGE SCALE GENOMIC DNA]</scope>
    <source>
        <strain evidence="8 9">DSM 43162</strain>
    </source>
</reference>